<dbReference type="NCBIfam" id="NF004837">
    <property type="entry name" value="PRK06187.1"/>
    <property type="match status" value="1"/>
</dbReference>
<dbReference type="Gene3D" id="3.40.50.12780">
    <property type="entry name" value="N-terminal domain of ligase-like"/>
    <property type="match status" value="1"/>
</dbReference>
<dbReference type="GO" id="GO:0006631">
    <property type="term" value="P:fatty acid metabolic process"/>
    <property type="evidence" value="ECO:0007669"/>
    <property type="project" value="TreeGrafter"/>
</dbReference>
<comment type="caution">
    <text evidence="5">The sequence shown here is derived from an EMBL/GenBank/DDBJ whole genome shotgun (WGS) entry which is preliminary data.</text>
</comment>
<dbReference type="InterPro" id="IPR042099">
    <property type="entry name" value="ANL_N_sf"/>
</dbReference>
<dbReference type="FunFam" id="3.30.300.30:FF:000008">
    <property type="entry name" value="2,3-dihydroxybenzoate-AMP ligase"/>
    <property type="match status" value="1"/>
</dbReference>
<dbReference type="InterPro" id="IPR025110">
    <property type="entry name" value="AMP-bd_C"/>
</dbReference>
<dbReference type="Proteomes" id="UP000239549">
    <property type="component" value="Unassembled WGS sequence"/>
</dbReference>
<dbReference type="EMBL" id="BFAV01000073">
    <property type="protein sequence ID" value="GBF33054.1"/>
    <property type="molecule type" value="Genomic_DNA"/>
</dbReference>
<dbReference type="Pfam" id="PF13193">
    <property type="entry name" value="AMP-binding_C"/>
    <property type="match status" value="1"/>
</dbReference>
<dbReference type="SUPFAM" id="SSF56801">
    <property type="entry name" value="Acetyl-CoA synthetase-like"/>
    <property type="match status" value="1"/>
</dbReference>
<evidence type="ECO:0000313" key="6">
    <source>
        <dbReference type="Proteomes" id="UP000239549"/>
    </source>
</evidence>
<evidence type="ECO:0000256" key="2">
    <source>
        <dbReference type="ARBA" id="ARBA00022598"/>
    </source>
</evidence>
<name>A0A2L2XAQ0_9FIRM</name>
<organism evidence="5 6">
    <name type="scientific">Desulfocucumis palustris</name>
    <dbReference type="NCBI Taxonomy" id="1898651"/>
    <lineage>
        <taxon>Bacteria</taxon>
        <taxon>Bacillati</taxon>
        <taxon>Bacillota</taxon>
        <taxon>Clostridia</taxon>
        <taxon>Eubacteriales</taxon>
        <taxon>Desulfocucumaceae</taxon>
        <taxon>Desulfocucumis</taxon>
    </lineage>
</organism>
<dbReference type="PROSITE" id="PS00455">
    <property type="entry name" value="AMP_BINDING"/>
    <property type="match status" value="1"/>
</dbReference>
<dbReference type="OrthoDB" id="9778383at2"/>
<dbReference type="Gene3D" id="3.30.300.30">
    <property type="match status" value="1"/>
</dbReference>
<dbReference type="AlphaFoldDB" id="A0A2L2XAQ0"/>
<gene>
    <name evidence="5" type="ORF">DCCM_2151</name>
</gene>
<dbReference type="GO" id="GO:0031956">
    <property type="term" value="F:medium-chain fatty acid-CoA ligase activity"/>
    <property type="evidence" value="ECO:0007669"/>
    <property type="project" value="TreeGrafter"/>
</dbReference>
<dbReference type="CDD" id="cd17631">
    <property type="entry name" value="FACL_FadD13-like"/>
    <property type="match status" value="1"/>
</dbReference>
<dbReference type="RefSeq" id="WP_104371503.1">
    <property type="nucleotide sequence ID" value="NZ_BFAV01000073.1"/>
</dbReference>
<evidence type="ECO:0000256" key="1">
    <source>
        <dbReference type="ARBA" id="ARBA00006432"/>
    </source>
</evidence>
<dbReference type="InterPro" id="IPR000873">
    <property type="entry name" value="AMP-dep_synth/lig_dom"/>
</dbReference>
<dbReference type="PANTHER" id="PTHR43201:SF5">
    <property type="entry name" value="MEDIUM-CHAIN ACYL-COA LIGASE ACSF2, MITOCHONDRIAL"/>
    <property type="match status" value="1"/>
</dbReference>
<protein>
    <submittedName>
        <fullName evidence="5">Long-chain-fatty-acid--CoA ligase</fullName>
    </submittedName>
</protein>
<keyword evidence="6" id="KW-1185">Reference proteome</keyword>
<dbReference type="Pfam" id="PF00501">
    <property type="entry name" value="AMP-binding"/>
    <property type="match status" value="1"/>
</dbReference>
<reference evidence="6" key="1">
    <citation type="submission" date="2018-02" db="EMBL/GenBank/DDBJ databases">
        <title>Genome sequence of Desulfocucumis palustris strain NAW-5.</title>
        <authorList>
            <person name="Watanabe M."/>
            <person name="Kojima H."/>
            <person name="Fukui M."/>
        </authorList>
    </citation>
    <scope>NUCLEOTIDE SEQUENCE [LARGE SCALE GENOMIC DNA]</scope>
    <source>
        <strain evidence="6">NAW-5</strain>
    </source>
</reference>
<keyword evidence="2 5" id="KW-0436">Ligase</keyword>
<evidence type="ECO:0000259" key="3">
    <source>
        <dbReference type="Pfam" id="PF00501"/>
    </source>
</evidence>
<dbReference type="InterPro" id="IPR020845">
    <property type="entry name" value="AMP-binding_CS"/>
</dbReference>
<accession>A0A2L2XAQ0</accession>
<evidence type="ECO:0000259" key="4">
    <source>
        <dbReference type="Pfam" id="PF13193"/>
    </source>
</evidence>
<dbReference type="PANTHER" id="PTHR43201">
    <property type="entry name" value="ACYL-COA SYNTHETASE"/>
    <property type="match status" value="1"/>
</dbReference>
<sequence length="507" mass="56447">MDIGGLLSLHARKTPFKEALVYEDKRYSYGELNAQANRMAHALIQMGIKKGDKVSLMMQNSHLYVMAFFGILKAGAVAVPVNYRLALPEVLYILEQSDSKVFIFDPEYEPLALEISKSMSPLFIKASGPAAPENMRCWEECVKRSSEEDPDIIVDEWDDCEILYTSGTTGRPKGALFDHHRILHVALNMVVHLGINPKDRLLHVAPLFHSAQLNLFLVSGMYVGASHVAVKIFAPERVLKTISDERITLFFGVPTMYNFMLQVPDPDKYDLSSVRRLGYGAAPMAPELVKRCMEFFGNKNFYNLCGLTEGGPGGILLEPEDQLRKPGAGGKAINNLEARVVDAGNNDVKPDQVGEFIIRGETIMKCYYKNPEATGEALKNGWLYTGDLATVDEEGYITLVDRKKDMIISGGENVYSTEVEQVLYEYPDILEAAVIGVPNPVWGETVLALVCPKLGRQMAEADLKAFCQTRLAAYKVPRVIEFIDALPRNASGKVLKNVLRNKYKLVK</sequence>
<dbReference type="InterPro" id="IPR045851">
    <property type="entry name" value="AMP-bd_C_sf"/>
</dbReference>
<evidence type="ECO:0000313" key="5">
    <source>
        <dbReference type="EMBL" id="GBF33054.1"/>
    </source>
</evidence>
<feature type="domain" description="AMP-binding enzyme C-terminal" evidence="4">
    <location>
        <begin position="418"/>
        <end position="493"/>
    </location>
</feature>
<proteinExistence type="inferred from homology"/>
<feature type="domain" description="AMP-dependent synthetase/ligase" evidence="3">
    <location>
        <begin position="10"/>
        <end position="368"/>
    </location>
</feature>
<comment type="similarity">
    <text evidence="1">Belongs to the ATP-dependent AMP-binding enzyme family.</text>
</comment>